<name>A0AAV7PFF9_PLEWA</name>
<proteinExistence type="predicted"/>
<feature type="compositionally biased region" description="Basic and acidic residues" evidence="1">
    <location>
        <begin position="49"/>
        <end position="60"/>
    </location>
</feature>
<evidence type="ECO:0000313" key="2">
    <source>
        <dbReference type="EMBL" id="KAJ1127056.1"/>
    </source>
</evidence>
<feature type="region of interest" description="Disordered" evidence="1">
    <location>
        <begin position="261"/>
        <end position="290"/>
    </location>
</feature>
<sequence>MAPIGRSGVELEAAPPPSFRQKTVLRGRGWRRSGPPMEPWAGMMAGPSEEERSERQDCGRGEPVAGPATLAGLPRDAPLCCNSATPSCGGAPASVALVTWQFLESLCGTLKDDIAALKQELAAYVKDIRRNMGELQQRVDSLEQTQDSRDEEPEEHRRKLLSLRDKAVHLNYLFEELENRSRRCNIRIKGVPLQADAGKLADYIRRIFQHVAPDLADQVIVLDHTHRAGQPAWTPGQLQDILTYLHYFQQTEAIIAALNRAGGSPTQPARDGSTPPVTKRKRHKPSAQERHLERAALLQQLQRKGSASDPDTDKVALAGLTEPTLKHGGTCISCFISG</sequence>
<feature type="region of interest" description="Disordered" evidence="1">
    <location>
        <begin position="136"/>
        <end position="156"/>
    </location>
</feature>
<dbReference type="InterPro" id="IPR004244">
    <property type="entry name" value="Transposase_22"/>
</dbReference>
<reference evidence="2" key="1">
    <citation type="journal article" date="2022" name="bioRxiv">
        <title>Sequencing and chromosome-scale assembly of the giantPleurodeles waltlgenome.</title>
        <authorList>
            <person name="Brown T."/>
            <person name="Elewa A."/>
            <person name="Iarovenko S."/>
            <person name="Subramanian E."/>
            <person name="Araus A.J."/>
            <person name="Petzold A."/>
            <person name="Susuki M."/>
            <person name="Suzuki K.-i.T."/>
            <person name="Hayashi T."/>
            <person name="Toyoda A."/>
            <person name="Oliveira C."/>
            <person name="Osipova E."/>
            <person name="Leigh N.D."/>
            <person name="Simon A."/>
            <person name="Yun M.H."/>
        </authorList>
    </citation>
    <scope>NUCLEOTIDE SEQUENCE</scope>
    <source>
        <strain evidence="2">20211129_DDA</strain>
        <tissue evidence="2">Liver</tissue>
    </source>
</reference>
<accession>A0AAV7PFF9</accession>
<dbReference type="PANTHER" id="PTHR11505">
    <property type="entry name" value="L1 TRANSPOSABLE ELEMENT-RELATED"/>
    <property type="match status" value="1"/>
</dbReference>
<dbReference type="Gene3D" id="3.30.70.1820">
    <property type="entry name" value="L1 transposable element, RRM domain"/>
    <property type="match status" value="1"/>
</dbReference>
<gene>
    <name evidence="2" type="ORF">NDU88_005462</name>
</gene>
<evidence type="ECO:0000313" key="3">
    <source>
        <dbReference type="Proteomes" id="UP001066276"/>
    </source>
</evidence>
<feature type="region of interest" description="Disordered" evidence="1">
    <location>
        <begin position="1"/>
        <end position="70"/>
    </location>
</feature>
<comment type="caution">
    <text evidence="2">The sequence shown here is derived from an EMBL/GenBank/DDBJ whole genome shotgun (WGS) entry which is preliminary data.</text>
</comment>
<dbReference type="Proteomes" id="UP001066276">
    <property type="component" value="Chromosome 7"/>
</dbReference>
<protein>
    <submittedName>
        <fullName evidence="2">Uncharacterized protein</fullName>
    </submittedName>
</protein>
<dbReference type="AlphaFoldDB" id="A0AAV7PFF9"/>
<dbReference type="EMBL" id="JANPWB010000011">
    <property type="protein sequence ID" value="KAJ1127056.1"/>
    <property type="molecule type" value="Genomic_DNA"/>
</dbReference>
<keyword evidence="3" id="KW-1185">Reference proteome</keyword>
<evidence type="ECO:0000256" key="1">
    <source>
        <dbReference type="SAM" id="MobiDB-lite"/>
    </source>
</evidence>
<organism evidence="2 3">
    <name type="scientific">Pleurodeles waltl</name>
    <name type="common">Iberian ribbed newt</name>
    <dbReference type="NCBI Taxonomy" id="8319"/>
    <lineage>
        <taxon>Eukaryota</taxon>
        <taxon>Metazoa</taxon>
        <taxon>Chordata</taxon>
        <taxon>Craniata</taxon>
        <taxon>Vertebrata</taxon>
        <taxon>Euteleostomi</taxon>
        <taxon>Amphibia</taxon>
        <taxon>Batrachia</taxon>
        <taxon>Caudata</taxon>
        <taxon>Salamandroidea</taxon>
        <taxon>Salamandridae</taxon>
        <taxon>Pleurodelinae</taxon>
        <taxon>Pleurodeles</taxon>
    </lineage>
</organism>